<dbReference type="SUPFAM" id="SSF51338">
    <property type="entry name" value="Composite domain of metallo-dependent hydrolases"/>
    <property type="match status" value="1"/>
</dbReference>
<dbReference type="Gene3D" id="3.20.20.140">
    <property type="entry name" value="Metal-dependent hydrolases"/>
    <property type="match status" value="1"/>
</dbReference>
<dbReference type="GO" id="GO:0007155">
    <property type="term" value="P:cell adhesion"/>
    <property type="evidence" value="ECO:0007669"/>
    <property type="project" value="InterPro"/>
</dbReference>
<keyword evidence="1 5" id="KW-0732">Signal</keyword>
<reference evidence="8" key="1">
    <citation type="submission" date="2018-09" db="EMBL/GenBank/DDBJ databases">
        <authorList>
            <person name="Livingstone P.G."/>
            <person name="Whitworth D.E."/>
        </authorList>
    </citation>
    <scope>NUCLEOTIDE SEQUENCE [LARGE SCALE GENOMIC DNA]</scope>
    <source>
        <strain evidence="8">CA054A</strain>
    </source>
</reference>
<dbReference type="InterPro" id="IPR001322">
    <property type="entry name" value="Lamin_tail_dom"/>
</dbReference>
<evidence type="ECO:0000256" key="3">
    <source>
        <dbReference type="ARBA" id="ARBA00022837"/>
    </source>
</evidence>
<dbReference type="Pfam" id="PF01979">
    <property type="entry name" value="Amidohydro_1"/>
    <property type="match status" value="1"/>
</dbReference>
<proteinExistence type="predicted"/>
<name>A0A3A8JA16_9BACT</name>
<evidence type="ECO:0000256" key="2">
    <source>
        <dbReference type="ARBA" id="ARBA00022737"/>
    </source>
</evidence>
<dbReference type="InterPro" id="IPR006680">
    <property type="entry name" value="Amidohydro-rel"/>
</dbReference>
<dbReference type="PANTHER" id="PTHR10199">
    <property type="entry name" value="THROMBOSPONDIN"/>
    <property type="match status" value="1"/>
</dbReference>
<dbReference type="SUPFAM" id="SSF103647">
    <property type="entry name" value="TSP type-3 repeat"/>
    <property type="match status" value="1"/>
</dbReference>
<accession>A0A3A8JA16</accession>
<keyword evidence="3" id="KW-0106">Calcium</keyword>
<dbReference type="Gene3D" id="4.10.1080.10">
    <property type="entry name" value="TSP type-3 repeat"/>
    <property type="match status" value="1"/>
</dbReference>
<feature type="chain" id="PRO_5017203717" evidence="5">
    <location>
        <begin position="24"/>
        <end position="1551"/>
    </location>
</feature>
<dbReference type="PROSITE" id="PS51841">
    <property type="entry name" value="LTD"/>
    <property type="match status" value="1"/>
</dbReference>
<dbReference type="Proteomes" id="UP000268094">
    <property type="component" value="Unassembled WGS sequence"/>
</dbReference>
<dbReference type="Pfam" id="PF02412">
    <property type="entry name" value="TSP_3"/>
    <property type="match status" value="3"/>
</dbReference>
<feature type="signal peptide" evidence="5">
    <location>
        <begin position="1"/>
        <end position="23"/>
    </location>
</feature>
<dbReference type="SUPFAM" id="SSF74853">
    <property type="entry name" value="Lamin A/C globular tail domain"/>
    <property type="match status" value="1"/>
</dbReference>
<dbReference type="RefSeq" id="WP_120540135.1">
    <property type="nucleotide sequence ID" value="NZ_RAVZ01000040.1"/>
</dbReference>
<dbReference type="SUPFAM" id="SSF51556">
    <property type="entry name" value="Metallo-dependent hydrolases"/>
    <property type="match status" value="1"/>
</dbReference>
<dbReference type="NCBIfam" id="TIGR02232">
    <property type="entry name" value="myxo_disulf_rpt"/>
    <property type="match status" value="2"/>
</dbReference>
<evidence type="ECO:0000256" key="4">
    <source>
        <dbReference type="ARBA" id="ARBA00023157"/>
    </source>
</evidence>
<organism evidence="7 8">
    <name type="scientific">Corallococcus terminator</name>
    <dbReference type="NCBI Taxonomy" id="2316733"/>
    <lineage>
        <taxon>Bacteria</taxon>
        <taxon>Pseudomonadati</taxon>
        <taxon>Myxococcota</taxon>
        <taxon>Myxococcia</taxon>
        <taxon>Myxococcales</taxon>
        <taxon>Cystobacterineae</taxon>
        <taxon>Myxococcaceae</taxon>
        <taxon>Corallococcus</taxon>
    </lineage>
</organism>
<dbReference type="InterPro" id="IPR032466">
    <property type="entry name" value="Metal_Hydrolase"/>
</dbReference>
<keyword evidence="4" id="KW-1015">Disulfide bond</keyword>
<dbReference type="Pfam" id="PF00932">
    <property type="entry name" value="LTD"/>
    <property type="match status" value="1"/>
</dbReference>
<dbReference type="InterPro" id="IPR011936">
    <property type="entry name" value="Myxo_disulph_rpt"/>
</dbReference>
<keyword evidence="8" id="KW-1185">Reference proteome</keyword>
<dbReference type="EMBL" id="RAVZ01000040">
    <property type="protein sequence ID" value="RKG91736.1"/>
    <property type="molecule type" value="Genomic_DNA"/>
</dbReference>
<dbReference type="InterPro" id="IPR011059">
    <property type="entry name" value="Metal-dep_hydrolase_composite"/>
</dbReference>
<dbReference type="GO" id="GO:0016810">
    <property type="term" value="F:hydrolase activity, acting on carbon-nitrogen (but not peptide) bonds"/>
    <property type="evidence" value="ECO:0007669"/>
    <property type="project" value="InterPro"/>
</dbReference>
<feature type="domain" description="LTD" evidence="6">
    <location>
        <begin position="1328"/>
        <end position="1477"/>
    </location>
</feature>
<evidence type="ECO:0000256" key="5">
    <source>
        <dbReference type="SAM" id="SignalP"/>
    </source>
</evidence>
<dbReference type="PROSITE" id="PS51257">
    <property type="entry name" value="PROKAR_LIPOPROTEIN"/>
    <property type="match status" value="1"/>
</dbReference>
<sequence length="1551" mass="156965">MRSSPRLLLAALGAVLLLGSACGSDDPEVPVVVCGDGKKEGSEQCDDGNKEGADGCEANCTLSPSKCGDGTKDATEVCDDGNDVSGDGCEADCTATPTKTTRCWAAPPAALPDGATCAVTKAGTAGTLFTGVVLTDGETFLGGQVLVNAQGSITCSACDCSQTAGAADATQVMCPTGVISPGLVNPHDHITYPGAPQPGTSAERYEHRHDWRTGSNKHTRLNNPANSKADAILWSELRQVMAGTTSIAGAGGAKGFLRNLDVAGSNGAAQQEGLAEGSADSDTFPLGDSSGTTLVGSCAYGSFPSAADVASRTSAYLPHVAEGIAATAQNEFRCLSSGSANVLFPRSAIIHGVGLTAREISQMAAHGTGLIWSPRSNISLYGDTAMVTAFKTLGVSVSLGTDWIRSGSMNILRELRCADHLNTTRFAKTFTDEELWRMVTANAADAVDVYEKVGRIAPGKVADLAIYRQGSYAASPHRAVIAAEPADVVLTMRGGKPLYGDQALVDGLKGADTCDALAVCGTAKAACVQSEIGKNLTAFQGSSDTAGLYPLFACETPTNEPTCEPTRSAVGTAFPVAAVNGSTVYTGVAGADDTDADGIPNATDNCPAIFNPVRPMDDGRQVDTDGDGVGDACDPCPLEAGTTACVASRGDDDDHDGVPTWRDNCPFVTNADQKDTDSDGKGDVCDGCPTDAGVCSATDPSDFDYDGILAPGDNCPLVANPDQKDADNDGVGDECDPCPVPNPNGSACAVTVYDVKTTPTSGKTSLVGVKVAVDGVVVTAVDANATATRGYWVQVANYPSGKGAENSGLYVYGEKANVAVGDNVKLEGTLTEYFGLLELINVTVTKNSASNALPAPVVVRTEAIRTGGPQAKALEGALVEVQNVFNTRLENAQREFIIDENKSGDPALTGLMVDDQAFSYPVQVLGTEYRVVRGVLTYTFSNHKLLPRSAGDMQIPLPPLPALTAFTSGGFVRVGGSDAIPQKLTVTMASSYPVDVTVAIASSDATALNAVGGQVVIPAGQTSATVALQALAPAAAVTLTATSGTSTQTATLRVLGTAESASLANLTPQTQGVAPGGTARFTVTFDRPVPAGTTLDLAVSPAGFGTFSNTTVATDVLSTTFDFTVDEASTGAGTVTVTNGTDTLNATVNVITDVPRLVSLSPSTATVNAGAQQVYTVTLESAPTTAVQVLLSLTSPTTGTAFGSLSSTSVTVNPGETTATVTFTAAAEGEGTGSVSASLNGLTRTGALTVLPPPAKLSSITPDVVTVNAGKTQVFTVTLDRKAPAGGATVDVVLAPSGVGELSPAATVTVAEGQTTATVTFTAGATAGSTQLNASYAGVTKSAAITVNVVTGAGHVVISEFAPAGPSGANDEFVELYNPTNAEVDLSGWKLQYKSAAGKTYGAATVIALPAGAKIAAHGYYLLTGNTYSSASTAASDFSFGVTIQMAAGSGHIRLGLPGIGLEKTEALAVDTVGYGADADSAEGGTPIVGPPAAAGTYERKAKAASTSATMAVGGEDAVLGNGYDTDNNAADFVIRAARQPQGSQSTTEAL</sequence>
<gene>
    <name evidence="7" type="ORF">D7V88_08640</name>
</gene>
<comment type="caution">
    <text evidence="7">The sequence shown here is derived from an EMBL/GenBank/DDBJ whole genome shotgun (WGS) entry which is preliminary data.</text>
</comment>
<dbReference type="OrthoDB" id="9782972at2"/>
<dbReference type="PANTHER" id="PTHR10199:SF118">
    <property type="entry name" value="THROMBOSPONDIN"/>
    <property type="match status" value="1"/>
</dbReference>
<dbReference type="InterPro" id="IPR028974">
    <property type="entry name" value="TSP_type-3_rpt"/>
</dbReference>
<protein>
    <submittedName>
        <fullName evidence="7">Amidohydrolase</fullName>
    </submittedName>
</protein>
<keyword evidence="2" id="KW-0677">Repeat</keyword>
<dbReference type="InterPro" id="IPR036415">
    <property type="entry name" value="Lamin_tail_dom_sf"/>
</dbReference>
<dbReference type="InterPro" id="IPR003367">
    <property type="entry name" value="Thrombospondin_3-like_rpt"/>
</dbReference>
<evidence type="ECO:0000259" key="6">
    <source>
        <dbReference type="PROSITE" id="PS51841"/>
    </source>
</evidence>
<dbReference type="Gene3D" id="2.60.40.1260">
    <property type="entry name" value="Lamin Tail domain"/>
    <property type="match status" value="1"/>
</dbReference>
<dbReference type="GO" id="GO:0005509">
    <property type="term" value="F:calcium ion binding"/>
    <property type="evidence" value="ECO:0007669"/>
    <property type="project" value="InterPro"/>
</dbReference>
<evidence type="ECO:0000313" key="8">
    <source>
        <dbReference type="Proteomes" id="UP000268094"/>
    </source>
</evidence>
<evidence type="ECO:0000256" key="1">
    <source>
        <dbReference type="ARBA" id="ARBA00022729"/>
    </source>
</evidence>
<keyword evidence="7" id="KW-0378">Hydrolase</keyword>
<evidence type="ECO:0000313" key="7">
    <source>
        <dbReference type="EMBL" id="RKG91736.1"/>
    </source>
</evidence>